<dbReference type="CTD" id="200035"/>
<organism evidence="14 15">
    <name type="scientific">Betta splendens</name>
    <name type="common">Siamese fighting fish</name>
    <dbReference type="NCBI Taxonomy" id="158456"/>
    <lineage>
        <taxon>Eukaryota</taxon>
        <taxon>Metazoa</taxon>
        <taxon>Chordata</taxon>
        <taxon>Craniata</taxon>
        <taxon>Vertebrata</taxon>
        <taxon>Euteleostomi</taxon>
        <taxon>Actinopterygii</taxon>
        <taxon>Neopterygii</taxon>
        <taxon>Teleostei</taxon>
        <taxon>Neoteleostei</taxon>
        <taxon>Acanthomorphata</taxon>
        <taxon>Anabantaria</taxon>
        <taxon>Anabantiformes</taxon>
        <taxon>Anabantoidei</taxon>
        <taxon>Osphronemidae</taxon>
        <taxon>Betta</taxon>
    </lineage>
</organism>
<evidence type="ECO:0000256" key="1">
    <source>
        <dbReference type="ARBA" id="ARBA00001936"/>
    </source>
</evidence>
<dbReference type="GO" id="GO:0006742">
    <property type="term" value="P:NADP+ catabolic process"/>
    <property type="evidence" value="ECO:0007669"/>
    <property type="project" value="TreeGrafter"/>
</dbReference>
<dbReference type="SUPFAM" id="SSF55811">
    <property type="entry name" value="Nudix"/>
    <property type="match status" value="1"/>
</dbReference>
<evidence type="ECO:0000256" key="5">
    <source>
        <dbReference type="ARBA" id="ARBA00022801"/>
    </source>
</evidence>
<comment type="cofactor">
    <cofactor evidence="2">
        <name>Mg(2+)</name>
        <dbReference type="ChEBI" id="CHEBI:18420"/>
    </cofactor>
</comment>
<comment type="catalytic activity">
    <reaction evidence="9">
        <text>a 5'-end (N(7)-methyl 5'-triphosphoguanosine)-ribonucleoside in mRNA + H2O = N(7)-methyl-GDP + a 5'-end phospho-ribonucleoside in mRNA + 2 H(+)</text>
        <dbReference type="Rhea" id="RHEA:67484"/>
        <dbReference type="Rhea" id="RHEA-COMP:15692"/>
        <dbReference type="Rhea" id="RHEA-COMP:17167"/>
        <dbReference type="ChEBI" id="CHEBI:15377"/>
        <dbReference type="ChEBI" id="CHEBI:15378"/>
        <dbReference type="ChEBI" id="CHEBI:63714"/>
        <dbReference type="ChEBI" id="CHEBI:138282"/>
        <dbReference type="ChEBI" id="CHEBI:156461"/>
        <dbReference type="EC" id="3.6.1.62"/>
    </reaction>
</comment>
<comment type="function">
    <text evidence="10">Acts as a decapping enzyme capable of hydrolyzing monomethylated capped RNAs (in vitro). Hydrolyzes monomethylated capped RNA after alpha and beta phosphates to form N(7)-methyl-GDP. Shows low activity towards unmethylated capped RNA.</text>
</comment>
<dbReference type="InterPro" id="IPR033716">
    <property type="entry name" value="Nudt17_dom"/>
</dbReference>
<protein>
    <recommendedName>
        <fullName evidence="11">m7GpppN-mRNA hydrolase NUDT17</fullName>
        <ecNumber evidence="8">3.6.1.62</ecNumber>
    </recommendedName>
    <alternativeName>
        <fullName evidence="12">Nucleoside diphosphate-linked moiety X motif 17</fullName>
    </alternativeName>
</protein>
<dbReference type="InParanoid" id="A0A6P7KUH7"/>
<evidence type="ECO:0000313" key="14">
    <source>
        <dbReference type="Proteomes" id="UP000515150"/>
    </source>
</evidence>
<evidence type="ECO:0000256" key="12">
    <source>
        <dbReference type="ARBA" id="ARBA00093663"/>
    </source>
</evidence>
<dbReference type="AlphaFoldDB" id="A0A6P7KUH7"/>
<dbReference type="InterPro" id="IPR050241">
    <property type="entry name" value="NAD-cap_RNA_hydrolase_NudC"/>
</dbReference>
<dbReference type="GeneID" id="114843609"/>
<evidence type="ECO:0000256" key="7">
    <source>
        <dbReference type="ARBA" id="ARBA00023211"/>
    </source>
</evidence>
<sequence length="313" mass="34257">MEPSSHHVLCLSPGGSMDKVRRILVHVCKERAAPHTAQFAQSVTGQFSDGGEDEVEVNCSLEENRFILFRGDEGRRIPLKRAAFCPIKHLSVTEAAAIPPDIQRRGVDVGVAILLQSANQRVLLTRRSKNLRTFPSVWVPPGGHVELDETLLDAGLRELKEETGLQLEPEGASPVILGLWESVFPPTLSRGLPHRHHVVVYMLLHSSLSHLQLQASLSPSPAEVSACLWADCRLVRAIVSAVDGEDAEVLLDDLPSSIRVSEVSKNRSLSDSMLPVAVFVSRAPASGPDVERVSTGTKFALELWLKSLEMRDL</sequence>
<dbReference type="PROSITE" id="PS51462">
    <property type="entry name" value="NUDIX"/>
    <property type="match status" value="1"/>
</dbReference>
<comment type="cofactor">
    <cofactor evidence="1">
        <name>Mn(2+)</name>
        <dbReference type="ChEBI" id="CHEBI:29035"/>
    </cofactor>
</comment>
<evidence type="ECO:0000256" key="3">
    <source>
        <dbReference type="ARBA" id="ARBA00005582"/>
    </source>
</evidence>
<comment type="similarity">
    <text evidence="3">Belongs to the Nudix hydrolase family.</text>
</comment>
<evidence type="ECO:0000256" key="10">
    <source>
        <dbReference type="ARBA" id="ARBA00093415"/>
    </source>
</evidence>
<proteinExistence type="inferred from homology"/>
<dbReference type="EC" id="3.6.1.62" evidence="8"/>
<evidence type="ECO:0000313" key="15">
    <source>
        <dbReference type="RefSeq" id="XP_028986138.1"/>
    </source>
</evidence>
<evidence type="ECO:0000256" key="6">
    <source>
        <dbReference type="ARBA" id="ARBA00022842"/>
    </source>
</evidence>
<dbReference type="GO" id="GO:0046872">
    <property type="term" value="F:metal ion binding"/>
    <property type="evidence" value="ECO:0007669"/>
    <property type="project" value="UniProtKB-KW"/>
</dbReference>
<dbReference type="Pfam" id="PF00293">
    <property type="entry name" value="NUDIX"/>
    <property type="match status" value="1"/>
</dbReference>
<dbReference type="Proteomes" id="UP000515150">
    <property type="component" value="Chromosome 16"/>
</dbReference>
<evidence type="ECO:0000256" key="2">
    <source>
        <dbReference type="ARBA" id="ARBA00001946"/>
    </source>
</evidence>
<evidence type="ECO:0000259" key="13">
    <source>
        <dbReference type="PROSITE" id="PS51462"/>
    </source>
</evidence>
<keyword evidence="4" id="KW-0479">Metal-binding</keyword>
<dbReference type="GO" id="GO:0005777">
    <property type="term" value="C:peroxisome"/>
    <property type="evidence" value="ECO:0007669"/>
    <property type="project" value="TreeGrafter"/>
</dbReference>
<dbReference type="PANTHER" id="PTHR42904:SF1">
    <property type="entry name" value="NUCLEOSIDE DIPHOSPHATE-LINKED MOIETY X MOTIF 17"/>
    <property type="match status" value="1"/>
</dbReference>
<keyword evidence="14" id="KW-1185">Reference proteome</keyword>
<evidence type="ECO:0000256" key="11">
    <source>
        <dbReference type="ARBA" id="ARBA00093621"/>
    </source>
</evidence>
<dbReference type="OrthoDB" id="447842at2759"/>
<dbReference type="KEGG" id="bspl:114843609"/>
<dbReference type="FunCoup" id="A0A6P7KUH7">
    <property type="interactions" value="58"/>
</dbReference>
<dbReference type="RefSeq" id="XP_028986138.1">
    <property type="nucleotide sequence ID" value="XM_029130305.3"/>
</dbReference>
<dbReference type="Gene3D" id="3.90.79.10">
    <property type="entry name" value="Nucleoside Triphosphate Pyrophosphohydrolase"/>
    <property type="match status" value="1"/>
</dbReference>
<gene>
    <name evidence="15" type="primary">nudt17</name>
</gene>
<evidence type="ECO:0000256" key="4">
    <source>
        <dbReference type="ARBA" id="ARBA00022723"/>
    </source>
</evidence>
<dbReference type="PANTHER" id="PTHR42904">
    <property type="entry name" value="NUDIX HYDROLASE, NUDC SUBFAMILY"/>
    <property type="match status" value="1"/>
</dbReference>
<reference evidence="15" key="1">
    <citation type="submission" date="2025-08" db="UniProtKB">
        <authorList>
            <consortium name="RefSeq"/>
        </authorList>
    </citation>
    <scope>IDENTIFICATION</scope>
</reference>
<dbReference type="GO" id="GO:0005829">
    <property type="term" value="C:cytosol"/>
    <property type="evidence" value="ECO:0007669"/>
    <property type="project" value="TreeGrafter"/>
</dbReference>
<dbReference type="GO" id="GO:0035529">
    <property type="term" value="F:NADH pyrophosphatase activity"/>
    <property type="evidence" value="ECO:0007669"/>
    <property type="project" value="TreeGrafter"/>
</dbReference>
<keyword evidence="5" id="KW-0378">Hydrolase</keyword>
<dbReference type="GO" id="GO:0019677">
    <property type="term" value="P:NAD+ catabolic process"/>
    <property type="evidence" value="ECO:0007669"/>
    <property type="project" value="TreeGrafter"/>
</dbReference>
<dbReference type="GO" id="GO:0140933">
    <property type="term" value="F:5'-(N(7)-methylguanosine 5'-triphospho)-[mRNA] hydrolase activity"/>
    <property type="evidence" value="ECO:0007669"/>
    <property type="project" value="UniProtKB-EC"/>
</dbReference>
<keyword evidence="6" id="KW-0460">Magnesium</keyword>
<name>A0A6P7KUH7_BETSP</name>
<dbReference type="InterPro" id="IPR000086">
    <property type="entry name" value="NUDIX_hydrolase_dom"/>
</dbReference>
<evidence type="ECO:0000256" key="8">
    <source>
        <dbReference type="ARBA" id="ARBA00026102"/>
    </source>
</evidence>
<accession>A0A6P7KUH7</accession>
<feature type="domain" description="Nudix hydrolase" evidence="13">
    <location>
        <begin position="104"/>
        <end position="252"/>
    </location>
</feature>
<dbReference type="FunFam" id="3.90.79.10:FF:000033">
    <property type="entry name" value="nucleoside diphosphate-linked moiety X motif 17 isoform X1"/>
    <property type="match status" value="1"/>
</dbReference>
<dbReference type="CDD" id="cd04694">
    <property type="entry name" value="NUDIX_Nudt17"/>
    <property type="match status" value="1"/>
</dbReference>
<keyword evidence="7" id="KW-0464">Manganese</keyword>
<evidence type="ECO:0000256" key="9">
    <source>
        <dbReference type="ARBA" id="ARBA00093205"/>
    </source>
</evidence>
<dbReference type="InterPro" id="IPR015797">
    <property type="entry name" value="NUDIX_hydrolase-like_dom_sf"/>
</dbReference>